<evidence type="ECO:0000313" key="2">
    <source>
        <dbReference type="EMBL" id="CAF1683673.1"/>
    </source>
</evidence>
<dbReference type="AlphaFoldDB" id="A0A816HAS9"/>
<gene>
    <name evidence="2" type="ORF">XAT740_LOCUS61260</name>
</gene>
<sequence>SDGESGMRVPIAADAAHEEGVLSGEQMSMLSDVSLDRAEKSLVEIVEGEEKVAGGKKKEKSISPETSMNINEVIETIRLEDELLEPKKTFEADIVLPNEDDVSKLTEISISGMPCIPELPQTLKEEISVNLSRLESVPSDQAEEQVKAPSVTALDKATQNKLPQVSLAMDDTLVSSSVEREKLVEPTQVTLSQVVDYIEIPTSKTDLPEHKPEAIIITE</sequence>
<proteinExistence type="predicted"/>
<protein>
    <submittedName>
        <fullName evidence="2">Uncharacterized protein</fullName>
    </submittedName>
</protein>
<organism evidence="2 3">
    <name type="scientific">Adineta ricciae</name>
    <name type="common">Rotifer</name>
    <dbReference type="NCBI Taxonomy" id="249248"/>
    <lineage>
        <taxon>Eukaryota</taxon>
        <taxon>Metazoa</taxon>
        <taxon>Spiralia</taxon>
        <taxon>Gnathifera</taxon>
        <taxon>Rotifera</taxon>
        <taxon>Eurotatoria</taxon>
        <taxon>Bdelloidea</taxon>
        <taxon>Adinetida</taxon>
        <taxon>Adinetidae</taxon>
        <taxon>Adineta</taxon>
    </lineage>
</organism>
<accession>A0A816HAS9</accession>
<evidence type="ECO:0000256" key="1">
    <source>
        <dbReference type="SAM" id="MobiDB-lite"/>
    </source>
</evidence>
<feature type="region of interest" description="Disordered" evidence="1">
    <location>
        <begin position="1"/>
        <end position="22"/>
    </location>
</feature>
<dbReference type="Proteomes" id="UP000663828">
    <property type="component" value="Unassembled WGS sequence"/>
</dbReference>
<dbReference type="EMBL" id="CAJNOR010015921">
    <property type="protein sequence ID" value="CAF1683673.1"/>
    <property type="molecule type" value="Genomic_DNA"/>
</dbReference>
<feature type="non-terminal residue" evidence="2">
    <location>
        <position position="1"/>
    </location>
</feature>
<evidence type="ECO:0000313" key="3">
    <source>
        <dbReference type="Proteomes" id="UP000663828"/>
    </source>
</evidence>
<reference evidence="2" key="1">
    <citation type="submission" date="2021-02" db="EMBL/GenBank/DDBJ databases">
        <authorList>
            <person name="Nowell W R."/>
        </authorList>
    </citation>
    <scope>NUCLEOTIDE SEQUENCE</scope>
</reference>
<keyword evidence="3" id="KW-1185">Reference proteome</keyword>
<comment type="caution">
    <text evidence="2">The sequence shown here is derived from an EMBL/GenBank/DDBJ whole genome shotgun (WGS) entry which is preliminary data.</text>
</comment>
<name>A0A816HAS9_ADIRI</name>
<feature type="non-terminal residue" evidence="2">
    <location>
        <position position="219"/>
    </location>
</feature>